<gene>
    <name evidence="1" type="ORF">UFOVP1278_16</name>
</gene>
<reference evidence="1" key="1">
    <citation type="submission" date="2020-05" db="EMBL/GenBank/DDBJ databases">
        <authorList>
            <person name="Chiriac C."/>
            <person name="Salcher M."/>
            <person name="Ghai R."/>
            <person name="Kavagutti S V."/>
        </authorList>
    </citation>
    <scope>NUCLEOTIDE SEQUENCE</scope>
</reference>
<proteinExistence type="predicted"/>
<evidence type="ECO:0000313" key="1">
    <source>
        <dbReference type="EMBL" id="CAB4195012.1"/>
    </source>
</evidence>
<protein>
    <submittedName>
        <fullName evidence="1">Uncharacterized protein</fullName>
    </submittedName>
</protein>
<dbReference type="EMBL" id="LR797226">
    <property type="protein sequence ID" value="CAB4195012.1"/>
    <property type="molecule type" value="Genomic_DNA"/>
</dbReference>
<name>A0A6J5RG94_9CAUD</name>
<sequence>MAGSRTLKLSILADTADLVKGLKNAEDTSSTFGDKLGGAFKAVGVAAAAAGAAIGAMAIKAAIDGVKSAIEDEAAQAKLATTLKNVTDATDTQIASVEKYILQTSLATGITDDQLRPSLDRLTRSTKSVEEATRLQSLAIDIAAGTGKGLQQVTEALSKAYDGSFGALKKLGVPIDENIIKTKDFDAAVVTLSQTFAGQADVAANTYAGRFARMKVAIDEAKETLGFALLPQVEKFSKFMTDSGIPALNSFIAGLTGDKGMSVATEYAGRRIDSFEPKISNVEKAANLAGIKISDLGARIGKLFSSVDELTGGKGNALEGFAKTLNAITIAANGVATAVEAVVNALAAIKRFFENPIQLQTGFQKFLEFLTTLRKSLVGDFTAPNVAPQFKAKQSSFDTSAMLTATNNMATTTGSFVPDLGLSGISAFDEQLRAFLGQPSGITNNITVNGAIDSESTARQIVDLLNESNQRGTLGGAGILV</sequence>
<accession>A0A6J5RG94</accession>
<organism evidence="1">
    <name type="scientific">uncultured Caudovirales phage</name>
    <dbReference type="NCBI Taxonomy" id="2100421"/>
    <lineage>
        <taxon>Viruses</taxon>
        <taxon>Duplodnaviria</taxon>
        <taxon>Heunggongvirae</taxon>
        <taxon>Uroviricota</taxon>
        <taxon>Caudoviricetes</taxon>
        <taxon>Peduoviridae</taxon>
        <taxon>Maltschvirus</taxon>
        <taxon>Maltschvirus maltsch</taxon>
    </lineage>
</organism>